<keyword evidence="2" id="KW-0175">Coiled coil</keyword>
<dbReference type="PANTHER" id="PTHR44207:SF1">
    <property type="entry name" value="SURFACE ANTIGEN BSPA-LIKE"/>
    <property type="match status" value="1"/>
</dbReference>
<accession>A2G2B2</accession>
<reference evidence="3" key="2">
    <citation type="journal article" date="2007" name="Science">
        <title>Draft genome sequence of the sexually transmitted pathogen Trichomonas vaginalis.</title>
        <authorList>
            <person name="Carlton J.M."/>
            <person name="Hirt R.P."/>
            <person name="Silva J.C."/>
            <person name="Delcher A.L."/>
            <person name="Schatz M."/>
            <person name="Zhao Q."/>
            <person name="Wortman J.R."/>
            <person name="Bidwell S.L."/>
            <person name="Alsmark U.C.M."/>
            <person name="Besteiro S."/>
            <person name="Sicheritz-Ponten T."/>
            <person name="Noel C.J."/>
            <person name="Dacks J.B."/>
            <person name="Foster P.G."/>
            <person name="Simillion C."/>
            <person name="Van de Peer Y."/>
            <person name="Miranda-Saavedra D."/>
            <person name="Barton G.J."/>
            <person name="Westrop G.D."/>
            <person name="Mueller S."/>
            <person name="Dessi D."/>
            <person name="Fiori P.L."/>
            <person name="Ren Q."/>
            <person name="Paulsen I."/>
            <person name="Zhang H."/>
            <person name="Bastida-Corcuera F.D."/>
            <person name="Simoes-Barbosa A."/>
            <person name="Brown M.T."/>
            <person name="Hayes R.D."/>
            <person name="Mukherjee M."/>
            <person name="Okumura C.Y."/>
            <person name="Schneider R."/>
            <person name="Smith A.J."/>
            <person name="Vanacova S."/>
            <person name="Villalvazo M."/>
            <person name="Haas B.J."/>
            <person name="Pertea M."/>
            <person name="Feldblyum T.V."/>
            <person name="Utterback T.R."/>
            <person name="Shu C.L."/>
            <person name="Osoegawa K."/>
            <person name="de Jong P.J."/>
            <person name="Hrdy I."/>
            <person name="Horvathova L."/>
            <person name="Zubacova Z."/>
            <person name="Dolezal P."/>
            <person name="Malik S.B."/>
            <person name="Logsdon J.M. Jr."/>
            <person name="Henze K."/>
            <person name="Gupta A."/>
            <person name="Wang C.C."/>
            <person name="Dunne R.L."/>
            <person name="Upcroft J.A."/>
            <person name="Upcroft P."/>
            <person name="White O."/>
            <person name="Salzberg S.L."/>
            <person name="Tang P."/>
            <person name="Chiu C.-H."/>
            <person name="Lee Y.-S."/>
            <person name="Embley T.M."/>
            <person name="Coombs G.H."/>
            <person name="Mottram J.C."/>
            <person name="Tachezy J."/>
            <person name="Fraser-Liggett C.M."/>
            <person name="Johnson P.J."/>
        </authorList>
    </citation>
    <scope>NUCLEOTIDE SEQUENCE [LARGE SCALE GENOMIC DNA]</scope>
    <source>
        <strain evidence="3">G3</strain>
    </source>
</reference>
<sequence>MSKEPDSQAILARLDESLNDGKFFEEFNKAVVNTFLRNNEITIEQATTLISEAKYKYASKDSFRLFQSVRIKDLESIDKLITFLSTLKETLKSPFFDMISDVIHKQEAEKNKLNEEIENLKEQIAQTQNSDEKPVIILKDKTDFTRVYNLLGKVANSGDEESIQFLNKYGFTDVKNSQNESLLVTACQKGDTKLVQFLIENGSDRHVTDKDGNNILIVATKNSRTETINYLLSIGFDPSITSQNGEKAITIATNNKQYDIVELLFDHGIRYESKDEINENAVFGFTNLGKLKILQHLSDLGVNFLVKDDKERTPLFYSIKKGYEDVT</sequence>
<keyword evidence="1" id="KW-0040">ANK repeat</keyword>
<evidence type="ECO:0000256" key="2">
    <source>
        <dbReference type="SAM" id="Coils"/>
    </source>
</evidence>
<organism evidence="3 4">
    <name type="scientific">Trichomonas vaginalis (strain ATCC PRA-98 / G3)</name>
    <dbReference type="NCBI Taxonomy" id="412133"/>
    <lineage>
        <taxon>Eukaryota</taxon>
        <taxon>Metamonada</taxon>
        <taxon>Parabasalia</taxon>
        <taxon>Trichomonadida</taxon>
        <taxon>Trichomonadidae</taxon>
        <taxon>Trichomonas</taxon>
    </lineage>
</organism>
<dbReference type="SMART" id="SM00248">
    <property type="entry name" value="ANK"/>
    <property type="match status" value="3"/>
</dbReference>
<proteinExistence type="predicted"/>
<feature type="coiled-coil region" evidence="2">
    <location>
        <begin position="103"/>
        <end position="130"/>
    </location>
</feature>
<keyword evidence="4" id="KW-1185">Reference proteome</keyword>
<protein>
    <submittedName>
        <fullName evidence="3">Uncharacterized protein</fullName>
    </submittedName>
</protein>
<evidence type="ECO:0000256" key="1">
    <source>
        <dbReference type="PROSITE-ProRule" id="PRU00023"/>
    </source>
</evidence>
<feature type="repeat" description="ANK" evidence="1">
    <location>
        <begin position="178"/>
        <end position="210"/>
    </location>
</feature>
<dbReference type="InParanoid" id="A2G2B2"/>
<dbReference type="Proteomes" id="UP000001542">
    <property type="component" value="Unassembled WGS sequence"/>
</dbReference>
<dbReference type="InterPro" id="IPR002110">
    <property type="entry name" value="Ankyrin_rpt"/>
</dbReference>
<dbReference type="PROSITE" id="PS50297">
    <property type="entry name" value="ANK_REP_REGION"/>
    <property type="match status" value="1"/>
</dbReference>
<dbReference type="eggNOG" id="KOG4177">
    <property type="taxonomic scope" value="Eukaryota"/>
</dbReference>
<dbReference type="PANTHER" id="PTHR44207">
    <property type="entry name" value="SURFACE ANTIGEN BSPA-LIKE-RELATED"/>
    <property type="match status" value="1"/>
</dbReference>
<reference evidence="3" key="1">
    <citation type="submission" date="2006-10" db="EMBL/GenBank/DDBJ databases">
        <authorList>
            <person name="Amadeo P."/>
            <person name="Zhao Q."/>
            <person name="Wortman J."/>
            <person name="Fraser-Liggett C."/>
            <person name="Carlton J."/>
        </authorList>
    </citation>
    <scope>NUCLEOTIDE SEQUENCE</scope>
    <source>
        <strain evidence="3">G3</strain>
    </source>
</reference>
<dbReference type="STRING" id="5722.A2G2B2"/>
<dbReference type="Gene3D" id="1.25.40.20">
    <property type="entry name" value="Ankyrin repeat-containing domain"/>
    <property type="match status" value="1"/>
</dbReference>
<gene>
    <name evidence="3" type="ORF">TVAG_005050</name>
</gene>
<dbReference type="Pfam" id="PF12796">
    <property type="entry name" value="Ank_2"/>
    <property type="match status" value="1"/>
</dbReference>
<dbReference type="AlphaFoldDB" id="A2G2B2"/>
<dbReference type="EMBL" id="DS114277">
    <property type="protein sequence ID" value="EAX88707.1"/>
    <property type="molecule type" value="Genomic_DNA"/>
</dbReference>
<dbReference type="SUPFAM" id="SSF48403">
    <property type="entry name" value="Ankyrin repeat"/>
    <property type="match status" value="1"/>
</dbReference>
<dbReference type="PROSITE" id="PS50088">
    <property type="entry name" value="ANK_REPEAT"/>
    <property type="match status" value="2"/>
</dbReference>
<evidence type="ECO:0000313" key="4">
    <source>
        <dbReference type="Proteomes" id="UP000001542"/>
    </source>
</evidence>
<dbReference type="RefSeq" id="XP_001301637.1">
    <property type="nucleotide sequence ID" value="XM_001301636.1"/>
</dbReference>
<dbReference type="KEGG" id="tva:4746367"/>
<dbReference type="VEuPathDB" id="TrichDB:TVAGG3_0245810"/>
<dbReference type="InterPro" id="IPR036770">
    <property type="entry name" value="Ankyrin_rpt-contain_sf"/>
</dbReference>
<name>A2G2B2_TRIV3</name>
<evidence type="ECO:0000313" key="3">
    <source>
        <dbReference type="EMBL" id="EAX88707.1"/>
    </source>
</evidence>
<feature type="repeat" description="ANK" evidence="1">
    <location>
        <begin position="244"/>
        <end position="276"/>
    </location>
</feature>